<evidence type="ECO:0000313" key="5">
    <source>
        <dbReference type="EMBL" id="QHS58504.1"/>
    </source>
</evidence>
<feature type="signal peptide" evidence="1">
    <location>
        <begin position="1"/>
        <end position="26"/>
    </location>
</feature>
<dbReference type="Pfam" id="PF16313">
    <property type="entry name" value="DUF4953"/>
    <property type="match status" value="1"/>
</dbReference>
<evidence type="ECO:0000259" key="3">
    <source>
        <dbReference type="Pfam" id="PF17148"/>
    </source>
</evidence>
<organism evidence="5 6">
    <name type="scientific">Chitinophaga agri</name>
    <dbReference type="NCBI Taxonomy" id="2703787"/>
    <lineage>
        <taxon>Bacteria</taxon>
        <taxon>Pseudomonadati</taxon>
        <taxon>Bacteroidota</taxon>
        <taxon>Chitinophagia</taxon>
        <taxon>Chitinophagales</taxon>
        <taxon>Chitinophagaceae</taxon>
        <taxon>Chitinophaga</taxon>
    </lineage>
</organism>
<sequence>MLQVKLSPGAWLLSCALLAASLPANAQWRKKKDKGKTPAEVKADTTAGKKPEVSKLKKYSEVITKDMRTDSGFIIVHSKEDDYYFEVPLSVLGKDILIVNRLAQASVDMRNGNWGLTGDQIGEAVYRFEKARNNNIYLRRLSFSEYSGDSTKPMYTNVQRNNVQAIAAVFPIAAYNADSTAVVLNMGEFLNSDNDINYFSQPKLKERAGMGGQQNDRSYIKYVHAYPTNVEVRAFKTYSAGLNPTSSNYSVELNSSMVLLPEKLARPRLEDKRVGYFTVAHRDFDANPQGVANTTYAVRWRLEPKPEDVEKYKRGELVEPAKPIVFYIDPSTPKKWVPYLMQGVNDWKVAFERAGFKNAICAKEAPSREEDSTWSLEDARHSAIIYRPSTVANAMGPNVNDPRTGEILESHIFWYHNVMSLLHKWYFIQCAAVDTGARKMVFDDQLMGELIRFVSSHEVGHTLGLRHNYASSATVPVENLRNKAWVEQHGHTPSIMDYARFNYVAQPEDNISRAGLYPRINDYDKWAIEWGYKWRPDIRDEYAEQQLLTAIVTDSLKNKRLLFGSELEPMDPRCQSEDLGDDAVKASTYGIMNLKRIIKHMAEWTYQPEKDYEDMRELLSTLYNQYGTYVGHVLRNIGTEYHNERIASQPGVNYEPVPYDRQKQAMAFVDREVFTTPEWLNEKSLMQNIPDKFGIDLIDIQRGVIVGLFNRLRLTAMQAAQYDKNYTVKVYTIEEMLQDLDKSIFRELYEGKSVSFYRRNLQKIYINKLMEMVYPTSDNDQVYSSINLVYTYHLSDINDLFRAALVKSQQLLTKYQADPRMDKETKLHLKELSAKIRKMGEKEIRF</sequence>
<accession>A0A6B9ZB14</accession>
<dbReference type="PANTHER" id="PTHR38478:SF1">
    <property type="entry name" value="ZINC DEPENDENT METALLOPROTEASE DOMAIN LIPOPROTEIN"/>
    <property type="match status" value="1"/>
</dbReference>
<evidence type="ECO:0000256" key="1">
    <source>
        <dbReference type="SAM" id="SignalP"/>
    </source>
</evidence>
<reference evidence="5 6" key="1">
    <citation type="submission" date="2020-01" db="EMBL/GenBank/DDBJ databases">
        <title>Complete genome sequence of Chitinophaga sp. H33E-04 isolated from quinoa roots.</title>
        <authorList>
            <person name="Weon H.-Y."/>
            <person name="Lee S.A."/>
        </authorList>
    </citation>
    <scope>NUCLEOTIDE SEQUENCE [LARGE SCALE GENOMIC DNA]</scope>
    <source>
        <strain evidence="5 6">H33E-04</strain>
    </source>
</reference>
<feature type="domain" description="DUF5118" evidence="4">
    <location>
        <begin position="57"/>
        <end position="104"/>
    </location>
</feature>
<dbReference type="PANTHER" id="PTHR38478">
    <property type="entry name" value="PEPTIDASE M1A AND M12B"/>
    <property type="match status" value="1"/>
</dbReference>
<dbReference type="InterPro" id="IPR032534">
    <property type="entry name" value="EcxA_zinc-bd"/>
</dbReference>
<dbReference type="KEGG" id="chih:GWR21_02500"/>
<keyword evidence="1" id="KW-0732">Signal</keyword>
<feature type="domain" description="DUF5117" evidence="3">
    <location>
        <begin position="118"/>
        <end position="305"/>
    </location>
</feature>
<dbReference type="InterPro" id="IPR033428">
    <property type="entry name" value="DUF5118"/>
</dbReference>
<proteinExistence type="predicted"/>
<dbReference type="Pfam" id="PF17148">
    <property type="entry name" value="DUF5117"/>
    <property type="match status" value="1"/>
</dbReference>
<dbReference type="Proteomes" id="UP000476411">
    <property type="component" value="Chromosome"/>
</dbReference>
<keyword evidence="5" id="KW-0645">Protease</keyword>
<evidence type="ECO:0000313" key="6">
    <source>
        <dbReference type="Proteomes" id="UP000476411"/>
    </source>
</evidence>
<evidence type="ECO:0000259" key="4">
    <source>
        <dbReference type="Pfam" id="PF17162"/>
    </source>
</evidence>
<name>A0A6B9ZB14_9BACT</name>
<dbReference type="Gene3D" id="3.40.390.10">
    <property type="entry name" value="Collagenase (Catalytic Domain)"/>
    <property type="match status" value="1"/>
</dbReference>
<keyword evidence="6" id="KW-1185">Reference proteome</keyword>
<dbReference type="SUPFAM" id="SSF55486">
    <property type="entry name" value="Metalloproteases ('zincins'), catalytic domain"/>
    <property type="match status" value="1"/>
</dbReference>
<keyword evidence="5" id="KW-0378">Hydrolase</keyword>
<dbReference type="RefSeq" id="WP_162330207.1">
    <property type="nucleotide sequence ID" value="NZ_CP048113.1"/>
</dbReference>
<dbReference type="AlphaFoldDB" id="A0A6B9ZB14"/>
<feature type="chain" id="PRO_5025413774" evidence="1">
    <location>
        <begin position="27"/>
        <end position="846"/>
    </location>
</feature>
<protein>
    <submittedName>
        <fullName evidence="5">Zinc-dependent metalloprotease</fullName>
    </submittedName>
</protein>
<evidence type="ECO:0000259" key="2">
    <source>
        <dbReference type="Pfam" id="PF16313"/>
    </source>
</evidence>
<dbReference type="InterPro" id="IPR033413">
    <property type="entry name" value="DUF5117"/>
</dbReference>
<gene>
    <name evidence="5" type="ORF">GWR21_02500</name>
</gene>
<dbReference type="EMBL" id="CP048113">
    <property type="protein sequence ID" value="QHS58504.1"/>
    <property type="molecule type" value="Genomic_DNA"/>
</dbReference>
<keyword evidence="5" id="KW-0482">Metalloprotease</keyword>
<dbReference type="GO" id="GO:0008237">
    <property type="term" value="F:metallopeptidase activity"/>
    <property type="evidence" value="ECO:0007669"/>
    <property type="project" value="UniProtKB-KW"/>
</dbReference>
<dbReference type="Pfam" id="PF17162">
    <property type="entry name" value="DUF5118"/>
    <property type="match status" value="1"/>
</dbReference>
<dbReference type="InterPro" id="IPR024079">
    <property type="entry name" value="MetalloPept_cat_dom_sf"/>
</dbReference>
<dbReference type="CDD" id="cd04276">
    <property type="entry name" value="ZnMc_MMP_like_2"/>
    <property type="match status" value="1"/>
</dbReference>
<feature type="domain" description="EcxA zinc-binding" evidence="2">
    <location>
        <begin position="440"/>
        <end position="749"/>
    </location>
</feature>
<dbReference type="InterPro" id="IPR034032">
    <property type="entry name" value="Zn_MMP-like_bac"/>
</dbReference>
<dbReference type="GO" id="GO:0006508">
    <property type="term" value="P:proteolysis"/>
    <property type="evidence" value="ECO:0007669"/>
    <property type="project" value="UniProtKB-KW"/>
</dbReference>